<proteinExistence type="evidence at transcript level"/>
<reference evidence="1" key="1">
    <citation type="submission" date="2012-05" db="EMBL/GenBank/DDBJ databases">
        <authorList>
            <person name="Krishnakumar V."/>
            <person name="Cheung F."/>
            <person name="Xiao Y."/>
            <person name="Chan A."/>
            <person name="Moskal W.A."/>
            <person name="Town C.D."/>
        </authorList>
    </citation>
    <scope>NUCLEOTIDE SEQUENCE</scope>
</reference>
<name>I3T866_LOTJA</name>
<protein>
    <submittedName>
        <fullName evidence="1">Uncharacterized protein</fullName>
    </submittedName>
</protein>
<accession>I3T866</accession>
<evidence type="ECO:0000313" key="1">
    <source>
        <dbReference type="EMBL" id="AFK48708.1"/>
    </source>
</evidence>
<sequence length="70" mass="7848">MAFNPEPVVPPLSARPDQVEKVLKTRYHDAKNKLQGAHDLYLLCLQHTMPISQPSEQGSIWSLKLLTVAP</sequence>
<dbReference type="AlphaFoldDB" id="I3T866"/>
<organism evidence="1">
    <name type="scientific">Lotus japonicus</name>
    <name type="common">Lotus corniculatus var. japonicus</name>
    <dbReference type="NCBI Taxonomy" id="34305"/>
    <lineage>
        <taxon>Eukaryota</taxon>
        <taxon>Viridiplantae</taxon>
        <taxon>Streptophyta</taxon>
        <taxon>Embryophyta</taxon>
        <taxon>Tracheophyta</taxon>
        <taxon>Spermatophyta</taxon>
        <taxon>Magnoliopsida</taxon>
        <taxon>eudicotyledons</taxon>
        <taxon>Gunneridae</taxon>
        <taxon>Pentapetalae</taxon>
        <taxon>rosids</taxon>
        <taxon>fabids</taxon>
        <taxon>Fabales</taxon>
        <taxon>Fabaceae</taxon>
        <taxon>Papilionoideae</taxon>
        <taxon>50 kb inversion clade</taxon>
        <taxon>NPAAA clade</taxon>
        <taxon>Hologalegina</taxon>
        <taxon>robinioid clade</taxon>
        <taxon>Loteae</taxon>
        <taxon>Lotus</taxon>
    </lineage>
</organism>
<dbReference type="EMBL" id="BT148914">
    <property type="protein sequence ID" value="AFK48708.1"/>
    <property type="molecule type" value="mRNA"/>
</dbReference>